<accession>A0A2S4HID0</accession>
<evidence type="ECO:0000313" key="5">
    <source>
        <dbReference type="EMBL" id="POP53745.1"/>
    </source>
</evidence>
<organism evidence="5 6">
    <name type="scientific">Zhongshania marina</name>
    <dbReference type="NCBI Taxonomy" id="2304603"/>
    <lineage>
        <taxon>Bacteria</taxon>
        <taxon>Pseudomonadati</taxon>
        <taxon>Pseudomonadota</taxon>
        <taxon>Gammaproteobacteria</taxon>
        <taxon>Cellvibrionales</taxon>
        <taxon>Spongiibacteraceae</taxon>
        <taxon>Zhongshania</taxon>
    </lineage>
</organism>
<keyword evidence="3" id="KW-0648">Protein biosynthesis</keyword>
<comment type="caution">
    <text evidence="5">The sequence shown here is derived from an EMBL/GenBank/DDBJ whole genome shotgun (WGS) entry which is preliminary data.</text>
</comment>
<dbReference type="InterPro" id="IPR036877">
    <property type="entry name" value="SUI1_dom_sf"/>
</dbReference>
<reference evidence="5" key="1">
    <citation type="submission" date="2018-01" db="EMBL/GenBank/DDBJ databases">
        <authorList>
            <person name="Yu X.-D."/>
        </authorList>
    </citation>
    <scope>NUCLEOTIDE SEQUENCE</scope>
    <source>
        <strain evidence="5">ZX-21</strain>
    </source>
</reference>
<dbReference type="PIRSF" id="PIRSF037511">
    <property type="entry name" value="Transl_init_SUI1_pro"/>
    <property type="match status" value="1"/>
</dbReference>
<dbReference type="GO" id="GO:0006417">
    <property type="term" value="P:regulation of translation"/>
    <property type="evidence" value="ECO:0007669"/>
    <property type="project" value="UniProtKB-KW"/>
</dbReference>
<dbReference type="Gene3D" id="3.30.780.10">
    <property type="entry name" value="SUI1-like domain"/>
    <property type="match status" value="1"/>
</dbReference>
<dbReference type="NCBIfam" id="NF005297">
    <property type="entry name" value="PRK06824.1"/>
    <property type="match status" value="1"/>
</dbReference>
<dbReference type="PROSITE" id="PS50296">
    <property type="entry name" value="SUI1"/>
    <property type="match status" value="1"/>
</dbReference>
<dbReference type="FunFam" id="3.30.780.10:FF:000002">
    <property type="entry name" value="Stress response translation initiation inhibitor"/>
    <property type="match status" value="1"/>
</dbReference>
<evidence type="ECO:0000256" key="1">
    <source>
        <dbReference type="ARBA" id="ARBA00005422"/>
    </source>
</evidence>
<dbReference type="GO" id="GO:0001731">
    <property type="term" value="P:formation of translation preinitiation complex"/>
    <property type="evidence" value="ECO:0007669"/>
    <property type="project" value="TreeGrafter"/>
</dbReference>
<dbReference type="InterPro" id="IPR005872">
    <property type="entry name" value="SUI1_arc_bac"/>
</dbReference>
<evidence type="ECO:0000256" key="3">
    <source>
        <dbReference type="ARBA" id="ARBA00022917"/>
    </source>
</evidence>
<dbReference type="PANTHER" id="PTHR12789:SF0">
    <property type="entry name" value="DENSITY-REGULATED PROTEIN"/>
    <property type="match status" value="1"/>
</dbReference>
<dbReference type="InterPro" id="IPR001950">
    <property type="entry name" value="SUI1"/>
</dbReference>
<dbReference type="GO" id="GO:0003729">
    <property type="term" value="F:mRNA binding"/>
    <property type="evidence" value="ECO:0007669"/>
    <property type="project" value="TreeGrafter"/>
</dbReference>
<dbReference type="CDD" id="cd11567">
    <property type="entry name" value="YciH_like"/>
    <property type="match status" value="1"/>
</dbReference>
<dbReference type="AlphaFoldDB" id="A0A2S4HID0"/>
<dbReference type="SUPFAM" id="SSF55159">
    <property type="entry name" value="eIF1-like"/>
    <property type="match status" value="1"/>
</dbReference>
<dbReference type="Pfam" id="PF01253">
    <property type="entry name" value="SUI1"/>
    <property type="match status" value="1"/>
</dbReference>
<evidence type="ECO:0000259" key="4">
    <source>
        <dbReference type="PROSITE" id="PS50296"/>
    </source>
</evidence>
<gene>
    <name evidence="5" type="ORF">C0068_05595</name>
</gene>
<dbReference type="GO" id="GO:0002188">
    <property type="term" value="P:translation reinitiation"/>
    <property type="evidence" value="ECO:0007669"/>
    <property type="project" value="TreeGrafter"/>
</dbReference>
<proteinExistence type="inferred from homology"/>
<dbReference type="RefSeq" id="WP_103683505.1">
    <property type="nucleotide sequence ID" value="NZ_PQGG01000012.1"/>
</dbReference>
<protein>
    <submittedName>
        <fullName evidence="5">Stress response translation initiation inhibitor YciH</fullName>
    </submittedName>
</protein>
<dbReference type="GO" id="GO:0003743">
    <property type="term" value="F:translation initiation factor activity"/>
    <property type="evidence" value="ECO:0007669"/>
    <property type="project" value="InterPro"/>
</dbReference>
<sequence>MSRLVYSSDVGRRCPDCGQASADCVCKKANTAAPTGDGIVRIRRETKGRKGKGVTIVSGVLLDADELKNLGKELRQKLSTGGAIKDHEMEFQGDHRQALKTLLENKGYTVKLAGG</sequence>
<dbReference type="Proteomes" id="UP000237222">
    <property type="component" value="Unassembled WGS sequence"/>
</dbReference>
<dbReference type="OrthoDB" id="9792915at2"/>
<evidence type="ECO:0000256" key="2">
    <source>
        <dbReference type="ARBA" id="ARBA00022845"/>
    </source>
</evidence>
<name>A0A2S4HID0_9GAMM</name>
<keyword evidence="2" id="KW-0810">Translation regulation</keyword>
<dbReference type="EMBL" id="PQGG01000012">
    <property type="protein sequence ID" value="POP53745.1"/>
    <property type="molecule type" value="Genomic_DNA"/>
</dbReference>
<evidence type="ECO:0000313" key="6">
    <source>
        <dbReference type="Proteomes" id="UP000237222"/>
    </source>
</evidence>
<dbReference type="PANTHER" id="PTHR12789">
    <property type="entry name" value="DENSITY-REGULATED PROTEIN HOMOLOG"/>
    <property type="match status" value="1"/>
</dbReference>
<feature type="domain" description="SUI1" evidence="4">
    <location>
        <begin position="44"/>
        <end position="107"/>
    </location>
</feature>
<dbReference type="InterPro" id="IPR050318">
    <property type="entry name" value="DENR/SUI1_TIF"/>
</dbReference>
<comment type="similarity">
    <text evidence="1">Belongs to the SUI1 family.</text>
</comment>